<dbReference type="Gene3D" id="3.10.350.10">
    <property type="entry name" value="LysM domain"/>
    <property type="match status" value="1"/>
</dbReference>
<keyword evidence="4" id="KW-1185">Reference proteome</keyword>
<dbReference type="Pfam" id="PF01476">
    <property type="entry name" value="LysM"/>
    <property type="match status" value="1"/>
</dbReference>
<dbReference type="CDD" id="cd00118">
    <property type="entry name" value="LysM"/>
    <property type="match status" value="1"/>
</dbReference>
<protein>
    <submittedName>
        <fullName evidence="3">LysM peptidoglycan-binding domain-containing protein</fullName>
    </submittedName>
</protein>
<comment type="caution">
    <text evidence="3">The sequence shown here is derived from an EMBL/GenBank/DDBJ whole genome shotgun (WGS) entry which is preliminary data.</text>
</comment>
<evidence type="ECO:0000313" key="4">
    <source>
        <dbReference type="Proteomes" id="UP001596113"/>
    </source>
</evidence>
<dbReference type="PROSITE" id="PS51782">
    <property type="entry name" value="LYSM"/>
    <property type="match status" value="1"/>
</dbReference>
<proteinExistence type="predicted"/>
<keyword evidence="1" id="KW-0732">Signal</keyword>
<accession>A0ABW0HRG7</accession>
<evidence type="ECO:0000259" key="2">
    <source>
        <dbReference type="PROSITE" id="PS51782"/>
    </source>
</evidence>
<feature type="signal peptide" evidence="1">
    <location>
        <begin position="1"/>
        <end position="18"/>
    </location>
</feature>
<dbReference type="SMART" id="SM00257">
    <property type="entry name" value="LysM"/>
    <property type="match status" value="1"/>
</dbReference>
<dbReference type="EMBL" id="JBHSMI010000025">
    <property type="protein sequence ID" value="MFC5403694.1"/>
    <property type="molecule type" value="Genomic_DNA"/>
</dbReference>
<dbReference type="SUPFAM" id="SSF54106">
    <property type="entry name" value="LysM domain"/>
    <property type="match status" value="1"/>
</dbReference>
<evidence type="ECO:0000256" key="1">
    <source>
        <dbReference type="SAM" id="SignalP"/>
    </source>
</evidence>
<dbReference type="Proteomes" id="UP001596113">
    <property type="component" value="Unassembled WGS sequence"/>
</dbReference>
<evidence type="ECO:0000313" key="3">
    <source>
        <dbReference type="EMBL" id="MFC5403694.1"/>
    </source>
</evidence>
<name>A0ABW0HRG7_9BACL</name>
<gene>
    <name evidence="3" type="ORF">ACFPOF_13200</name>
</gene>
<organism evidence="3 4">
    <name type="scientific">Cohnella soli</name>
    <dbReference type="NCBI Taxonomy" id="425005"/>
    <lineage>
        <taxon>Bacteria</taxon>
        <taxon>Bacillati</taxon>
        <taxon>Bacillota</taxon>
        <taxon>Bacilli</taxon>
        <taxon>Bacillales</taxon>
        <taxon>Paenibacillaceae</taxon>
        <taxon>Cohnella</taxon>
    </lineage>
</organism>
<sequence>MLAFLLLFSGFTLVRVFASSGESVPAQAQEIVVSVDSGDSIWSIANNNKKEGMDTRKAVHAIEKRNGLTDSRLEVGQQLILPSSILPDNALE</sequence>
<dbReference type="InterPro" id="IPR036779">
    <property type="entry name" value="LysM_dom_sf"/>
</dbReference>
<reference evidence="4" key="1">
    <citation type="journal article" date="2019" name="Int. J. Syst. Evol. Microbiol.">
        <title>The Global Catalogue of Microorganisms (GCM) 10K type strain sequencing project: providing services to taxonomists for standard genome sequencing and annotation.</title>
        <authorList>
            <consortium name="The Broad Institute Genomics Platform"/>
            <consortium name="The Broad Institute Genome Sequencing Center for Infectious Disease"/>
            <person name="Wu L."/>
            <person name="Ma J."/>
        </authorList>
    </citation>
    <scope>NUCLEOTIDE SEQUENCE [LARGE SCALE GENOMIC DNA]</scope>
    <source>
        <strain evidence="4">CGMCC 1.18575</strain>
    </source>
</reference>
<feature type="domain" description="LysM" evidence="2">
    <location>
        <begin position="31"/>
        <end position="81"/>
    </location>
</feature>
<dbReference type="InterPro" id="IPR018392">
    <property type="entry name" value="LysM"/>
</dbReference>
<feature type="chain" id="PRO_5045849820" evidence="1">
    <location>
        <begin position="19"/>
        <end position="92"/>
    </location>
</feature>